<keyword evidence="4" id="KW-1185">Reference proteome</keyword>
<sequence length="473" mass="51455">MDEVETGQGGGIGWFFNHLPTIMWQRRHWMIWPFVIVTVAAAIAAFALPTLYRSTASLLVQSQDLPNSVVEAPTSGDIEQRIARIRERVLSRGDLIRLIEQNNLYPDERQSKPLSTIVDKMRKATTVGAQTNDLGGSSGGAADTIAIDISFDYPDPGQAQEVLQSYVDDFLAQDSEDVSEQARLSVRFLEDQANRLRGQISTLENQLTSLKARNGAALAQNAPPMMDLGSYSSQIASLESQNRELLAQVNRVPRKDPQVASAEATLAAAQALYNDNHPDVAAARERLRAVQQMARANPSQDESGLLRGQIAANNQAIGSLQAARASAMARAQSAVAGSARAPAILEQAMQLENQATGLREQYRKVADDLLKAQNGARLANEQRAERLSLVEPPNLPDTPYSPDRPLLIAGGAILGLVLGILLGFAVEFLRRPLRSPSQIESLGFPVLGVVPLLGAKKKRSRFALFRKKSPRFA</sequence>
<accession>A0ABY5MSN6</accession>
<organism evidence="3 4">
    <name type="scientific">Sphingomonas glaciei</name>
    <dbReference type="NCBI Taxonomy" id="2938948"/>
    <lineage>
        <taxon>Bacteria</taxon>
        <taxon>Pseudomonadati</taxon>
        <taxon>Pseudomonadota</taxon>
        <taxon>Alphaproteobacteria</taxon>
        <taxon>Sphingomonadales</taxon>
        <taxon>Sphingomonadaceae</taxon>
        <taxon>Sphingomonas</taxon>
    </lineage>
</organism>
<protein>
    <submittedName>
        <fullName evidence="3">Lipopolysaccharide biosynthesis protein</fullName>
    </submittedName>
</protein>
<dbReference type="InterPro" id="IPR050445">
    <property type="entry name" value="Bact_polysacc_biosynth/exp"/>
</dbReference>
<dbReference type="PANTHER" id="PTHR32309">
    <property type="entry name" value="TYROSINE-PROTEIN KINASE"/>
    <property type="match status" value="1"/>
</dbReference>
<feature type="coiled-coil region" evidence="1">
    <location>
        <begin position="179"/>
        <end position="248"/>
    </location>
</feature>
<reference evidence="3 4" key="1">
    <citation type="submission" date="2022-05" db="EMBL/GenBank/DDBJ databases">
        <title>S8-45 Sphingomonas ultraviolaceadurans.</title>
        <authorList>
            <person name="Liu Y."/>
        </authorList>
    </citation>
    <scope>NUCLEOTIDE SEQUENCE [LARGE SCALE GENOMIC DNA]</scope>
    <source>
        <strain evidence="3 4">S8-45</strain>
    </source>
</reference>
<evidence type="ECO:0000313" key="4">
    <source>
        <dbReference type="Proteomes" id="UP000831921"/>
    </source>
</evidence>
<name>A0ABY5MSN6_9SPHN</name>
<dbReference type="Proteomes" id="UP000831921">
    <property type="component" value="Chromosome"/>
</dbReference>
<dbReference type="PANTHER" id="PTHR32309:SF31">
    <property type="entry name" value="CAPSULAR EXOPOLYSACCHARIDE FAMILY"/>
    <property type="match status" value="1"/>
</dbReference>
<keyword evidence="2" id="KW-0812">Transmembrane</keyword>
<keyword evidence="2" id="KW-1133">Transmembrane helix</keyword>
<proteinExistence type="predicted"/>
<feature type="transmembrane region" description="Helical" evidence="2">
    <location>
        <begin position="29"/>
        <end position="52"/>
    </location>
</feature>
<keyword evidence="2" id="KW-0472">Membrane</keyword>
<evidence type="ECO:0000313" key="3">
    <source>
        <dbReference type="EMBL" id="UUR06959.1"/>
    </source>
</evidence>
<evidence type="ECO:0000256" key="2">
    <source>
        <dbReference type="SAM" id="Phobius"/>
    </source>
</evidence>
<dbReference type="EMBL" id="CP097253">
    <property type="protein sequence ID" value="UUR06959.1"/>
    <property type="molecule type" value="Genomic_DNA"/>
</dbReference>
<evidence type="ECO:0000256" key="1">
    <source>
        <dbReference type="SAM" id="Coils"/>
    </source>
</evidence>
<keyword evidence="1" id="KW-0175">Coiled coil</keyword>
<feature type="transmembrane region" description="Helical" evidence="2">
    <location>
        <begin position="406"/>
        <end position="429"/>
    </location>
</feature>
<dbReference type="RefSeq" id="WP_249454305.1">
    <property type="nucleotide sequence ID" value="NZ_CP097253.1"/>
</dbReference>
<gene>
    <name evidence="3" type="ORF">M1K48_08310</name>
</gene>